<dbReference type="GeneID" id="93723315"/>
<dbReference type="GO" id="GO:0005524">
    <property type="term" value="F:ATP binding"/>
    <property type="evidence" value="ECO:0007669"/>
    <property type="project" value="UniProtKB-KW"/>
</dbReference>
<dbReference type="EMBL" id="QRVL01000001">
    <property type="protein sequence ID" value="RGS42143.1"/>
    <property type="molecule type" value="Genomic_DNA"/>
</dbReference>
<dbReference type="AlphaFoldDB" id="A0A395V9T0"/>
<dbReference type="EC" id="2.7.7.18" evidence="10"/>
<reference evidence="12 13" key="1">
    <citation type="submission" date="2018-08" db="EMBL/GenBank/DDBJ databases">
        <title>A genome reference for cultivated species of the human gut microbiota.</title>
        <authorList>
            <person name="Zou Y."/>
            <person name="Xue W."/>
            <person name="Luo G."/>
        </authorList>
    </citation>
    <scope>NUCLEOTIDE SEQUENCE [LARGE SCALE GENOMIC DNA]</scope>
    <source>
        <strain evidence="12 13">AF22-12AC</strain>
    </source>
</reference>
<feature type="domain" description="Cytidyltransferase-like" evidence="11">
    <location>
        <begin position="6"/>
        <end position="173"/>
    </location>
</feature>
<dbReference type="InterPro" id="IPR004821">
    <property type="entry name" value="Cyt_trans-like"/>
</dbReference>
<dbReference type="NCBIfam" id="NF000840">
    <property type="entry name" value="PRK00071.1-3"/>
    <property type="match status" value="1"/>
</dbReference>
<evidence type="ECO:0000256" key="3">
    <source>
        <dbReference type="ARBA" id="ARBA00022642"/>
    </source>
</evidence>
<evidence type="ECO:0000256" key="5">
    <source>
        <dbReference type="ARBA" id="ARBA00022695"/>
    </source>
</evidence>
<evidence type="ECO:0000256" key="9">
    <source>
        <dbReference type="ARBA" id="ARBA00048721"/>
    </source>
</evidence>
<keyword evidence="8 10" id="KW-0520">NAD</keyword>
<dbReference type="InterPro" id="IPR014729">
    <property type="entry name" value="Rossmann-like_a/b/a_fold"/>
</dbReference>
<evidence type="ECO:0000256" key="7">
    <source>
        <dbReference type="ARBA" id="ARBA00022840"/>
    </source>
</evidence>
<dbReference type="Gene3D" id="3.40.50.620">
    <property type="entry name" value="HUPs"/>
    <property type="match status" value="1"/>
</dbReference>
<keyword evidence="3 10" id="KW-0662">Pyridine nucleotide biosynthesis</keyword>
<evidence type="ECO:0000313" key="12">
    <source>
        <dbReference type="EMBL" id="RGS42143.1"/>
    </source>
</evidence>
<comment type="pathway">
    <text evidence="2 10">Cofactor biosynthesis; NAD(+) biosynthesis; deamido-NAD(+) from nicotinate D-ribonucleotide: step 1/1.</text>
</comment>
<dbReference type="PANTHER" id="PTHR39321">
    <property type="entry name" value="NICOTINATE-NUCLEOTIDE ADENYLYLTRANSFERASE-RELATED"/>
    <property type="match status" value="1"/>
</dbReference>
<comment type="caution">
    <text evidence="12">The sequence shown here is derived from an EMBL/GenBank/DDBJ whole genome shotgun (WGS) entry which is preliminary data.</text>
</comment>
<gene>
    <name evidence="10 12" type="primary">nadD</name>
    <name evidence="12" type="ORF">DWX93_02070</name>
</gene>
<dbReference type="Pfam" id="PF01467">
    <property type="entry name" value="CTP_transf_like"/>
    <property type="match status" value="1"/>
</dbReference>
<dbReference type="InterPro" id="IPR005248">
    <property type="entry name" value="NadD/NMNAT"/>
</dbReference>
<dbReference type="GO" id="GO:0009435">
    <property type="term" value="P:NAD+ biosynthetic process"/>
    <property type="evidence" value="ECO:0007669"/>
    <property type="project" value="UniProtKB-UniRule"/>
</dbReference>
<comment type="catalytic activity">
    <reaction evidence="9 10">
        <text>nicotinate beta-D-ribonucleotide + ATP + H(+) = deamido-NAD(+) + diphosphate</text>
        <dbReference type="Rhea" id="RHEA:22860"/>
        <dbReference type="ChEBI" id="CHEBI:15378"/>
        <dbReference type="ChEBI" id="CHEBI:30616"/>
        <dbReference type="ChEBI" id="CHEBI:33019"/>
        <dbReference type="ChEBI" id="CHEBI:57502"/>
        <dbReference type="ChEBI" id="CHEBI:58437"/>
        <dbReference type="EC" id="2.7.7.18"/>
    </reaction>
</comment>
<dbReference type="RefSeq" id="WP_014079664.1">
    <property type="nucleotide sequence ID" value="NZ_CATVZQ010000001.1"/>
</dbReference>
<dbReference type="SUPFAM" id="SSF52374">
    <property type="entry name" value="Nucleotidylyl transferase"/>
    <property type="match status" value="1"/>
</dbReference>
<dbReference type="GO" id="GO:0004515">
    <property type="term" value="F:nicotinate-nucleotide adenylyltransferase activity"/>
    <property type="evidence" value="ECO:0007669"/>
    <property type="project" value="UniProtKB-UniRule"/>
</dbReference>
<evidence type="ECO:0000256" key="6">
    <source>
        <dbReference type="ARBA" id="ARBA00022741"/>
    </source>
</evidence>
<comment type="similarity">
    <text evidence="10">Belongs to the NadD family.</text>
</comment>
<dbReference type="NCBIfam" id="TIGR00125">
    <property type="entry name" value="cyt_tran_rel"/>
    <property type="match status" value="1"/>
</dbReference>
<dbReference type="CDD" id="cd02165">
    <property type="entry name" value="NMNAT"/>
    <property type="match status" value="1"/>
</dbReference>
<accession>A0A395V9T0</accession>
<organism evidence="12 13">
    <name type="scientific">Roseburia hominis</name>
    <dbReference type="NCBI Taxonomy" id="301301"/>
    <lineage>
        <taxon>Bacteria</taxon>
        <taxon>Bacillati</taxon>
        <taxon>Bacillota</taxon>
        <taxon>Clostridia</taxon>
        <taxon>Lachnospirales</taxon>
        <taxon>Lachnospiraceae</taxon>
        <taxon>Roseburia</taxon>
    </lineage>
</organism>
<evidence type="ECO:0000313" key="13">
    <source>
        <dbReference type="Proteomes" id="UP000266172"/>
    </source>
</evidence>
<evidence type="ECO:0000256" key="1">
    <source>
        <dbReference type="ARBA" id="ARBA00002324"/>
    </source>
</evidence>
<evidence type="ECO:0000259" key="11">
    <source>
        <dbReference type="Pfam" id="PF01467"/>
    </source>
</evidence>
<keyword evidence="7 10" id="KW-0067">ATP-binding</keyword>
<evidence type="ECO:0000256" key="10">
    <source>
        <dbReference type="HAMAP-Rule" id="MF_00244"/>
    </source>
</evidence>
<keyword evidence="5 10" id="KW-0548">Nucleotidyltransferase</keyword>
<dbReference type="UniPathway" id="UPA00253">
    <property type="reaction ID" value="UER00332"/>
</dbReference>
<dbReference type="PANTHER" id="PTHR39321:SF3">
    <property type="entry name" value="PHOSPHOPANTETHEINE ADENYLYLTRANSFERASE"/>
    <property type="match status" value="1"/>
</dbReference>
<name>A0A395V9T0_9FIRM</name>
<dbReference type="Proteomes" id="UP000266172">
    <property type="component" value="Unassembled WGS sequence"/>
</dbReference>
<sequence>MRKIGILGGSFDPIHQGHLNIARSAYREFALDEVWFIPAGHSPNKEEAEMTPAQVRAEMTQAAIKNDASFKLSRIEIESSGTSYTYKTLQHLKEQFPEDQFFFIMGADSLDYFDKWRHPEIICQNATVLAAVRDTLELPQIEGKIRRIKALFPAEIYPLAGGRTDVSSTAIRAQIRMTGECPAMLPGEVWELIKRYHLYGVSNLGE</sequence>
<proteinExistence type="inferred from homology"/>
<evidence type="ECO:0000256" key="4">
    <source>
        <dbReference type="ARBA" id="ARBA00022679"/>
    </source>
</evidence>
<evidence type="ECO:0000256" key="2">
    <source>
        <dbReference type="ARBA" id="ARBA00005019"/>
    </source>
</evidence>
<keyword evidence="6 10" id="KW-0547">Nucleotide-binding</keyword>
<keyword evidence="4 10" id="KW-0808">Transferase</keyword>
<dbReference type="HAMAP" id="MF_00244">
    <property type="entry name" value="NaMN_adenylyltr"/>
    <property type="match status" value="1"/>
</dbReference>
<dbReference type="NCBIfam" id="TIGR00482">
    <property type="entry name" value="nicotinate (nicotinamide) nucleotide adenylyltransferase"/>
    <property type="match status" value="1"/>
</dbReference>
<comment type="function">
    <text evidence="1 10">Catalyzes the reversible adenylation of nicotinate mononucleotide (NaMN) to nicotinic acid adenine dinucleotide (NaAD).</text>
</comment>
<dbReference type="OMA" id="WIMGADS"/>
<protein>
    <recommendedName>
        <fullName evidence="10">Probable nicotinate-nucleotide adenylyltransferase</fullName>
        <ecNumber evidence="10">2.7.7.18</ecNumber>
    </recommendedName>
    <alternativeName>
        <fullName evidence="10">Deamido-NAD(+) diphosphorylase</fullName>
    </alternativeName>
    <alternativeName>
        <fullName evidence="10">Deamido-NAD(+) pyrophosphorylase</fullName>
    </alternativeName>
    <alternativeName>
        <fullName evidence="10">Nicotinate mononucleotide adenylyltransferase</fullName>
        <shortName evidence="10">NaMN adenylyltransferase</shortName>
    </alternativeName>
</protein>
<evidence type="ECO:0000256" key="8">
    <source>
        <dbReference type="ARBA" id="ARBA00023027"/>
    </source>
</evidence>